<dbReference type="InterPro" id="IPR003439">
    <property type="entry name" value="ABC_transporter-like_ATP-bd"/>
</dbReference>
<evidence type="ECO:0000313" key="5">
    <source>
        <dbReference type="EMBL" id="CAA0123906.1"/>
    </source>
</evidence>
<dbReference type="PANTHER" id="PTHR42781">
    <property type="entry name" value="SPERMIDINE/PUTRESCINE IMPORT ATP-BINDING PROTEIN POTA"/>
    <property type="match status" value="1"/>
</dbReference>
<dbReference type="PANTHER" id="PTHR42781:SF4">
    <property type="entry name" value="SPERMIDINE_PUTRESCINE IMPORT ATP-BINDING PROTEIN POTA"/>
    <property type="match status" value="1"/>
</dbReference>
<dbReference type="Pfam" id="PF08402">
    <property type="entry name" value="TOBE_2"/>
    <property type="match status" value="1"/>
</dbReference>
<proteinExistence type="predicted"/>
<keyword evidence="1" id="KW-0813">Transport</keyword>
<evidence type="ECO:0000256" key="1">
    <source>
        <dbReference type="ARBA" id="ARBA00022448"/>
    </source>
</evidence>
<reference evidence="5 6" key="1">
    <citation type="submission" date="2019-11" db="EMBL/GenBank/DDBJ databases">
        <authorList>
            <person name="Holert J."/>
        </authorList>
    </citation>
    <scope>NUCLEOTIDE SEQUENCE [LARGE SCALE GENOMIC DNA]</scope>
    <source>
        <strain evidence="5">SB11_3</strain>
    </source>
</reference>
<dbReference type="GO" id="GO:0005524">
    <property type="term" value="F:ATP binding"/>
    <property type="evidence" value="ECO:0007669"/>
    <property type="project" value="UniProtKB-KW"/>
</dbReference>
<dbReference type="GO" id="GO:0015697">
    <property type="term" value="P:quaternary ammonium group transport"/>
    <property type="evidence" value="ECO:0007669"/>
    <property type="project" value="UniProtKB-ARBA"/>
</dbReference>
<dbReference type="InterPro" id="IPR003593">
    <property type="entry name" value="AAA+_ATPase"/>
</dbReference>
<keyword evidence="3 5" id="KW-0067">ATP-binding</keyword>
<dbReference type="InterPro" id="IPR008995">
    <property type="entry name" value="Mo/tungstate-bd_C_term_dom"/>
</dbReference>
<sequence>MTSLLSIQNAVCCYEQTTVLDGVSIELETGQLCALLGPSGCGKTTLLRTIAGFHPLAEGALILDGKDISHLQPDRRGIGFVFQDYALFPHMTIADNIAFGLSRQGDWRARVQEMLALVNLNGFDHRYPHELSGGQQQRVALARALAPAPKLLLLDEPFSNLDTELRKSLSLNVRDILKSTGTGAILVTHDQSEAFAFGDAVGILNQAHLEQFSTPYQLYHKPSTRFVAQFVGQGTLINAQLNSHQQFDTEFGSIPFPATTETHAQVQADLISQPVELLSRPDDWLIKPDNKTDRASGTPVAVIITHKQFAGTQTLYHVRAASGNSLSIAVPSHQNHNIGETVTIEPAFKHIIYFQ</sequence>
<dbReference type="GO" id="GO:0043190">
    <property type="term" value="C:ATP-binding cassette (ABC) transporter complex"/>
    <property type="evidence" value="ECO:0007669"/>
    <property type="project" value="InterPro"/>
</dbReference>
<evidence type="ECO:0000313" key="6">
    <source>
        <dbReference type="Proteomes" id="UP000441399"/>
    </source>
</evidence>
<keyword evidence="6" id="KW-1185">Reference proteome</keyword>
<protein>
    <submittedName>
        <fullName evidence="5">Sulfate/thiosulfate import ATP-binding protein CysA</fullName>
        <ecNumber evidence="5">3.6.3.25</ecNumber>
    </submittedName>
</protein>
<dbReference type="SUPFAM" id="SSF52540">
    <property type="entry name" value="P-loop containing nucleoside triphosphate hydrolases"/>
    <property type="match status" value="1"/>
</dbReference>
<dbReference type="GO" id="GO:0022857">
    <property type="term" value="F:transmembrane transporter activity"/>
    <property type="evidence" value="ECO:0007669"/>
    <property type="project" value="InterPro"/>
</dbReference>
<dbReference type="SUPFAM" id="SSF50331">
    <property type="entry name" value="MOP-like"/>
    <property type="match status" value="1"/>
</dbReference>
<name>A0A5S9QXW2_9GAMM</name>
<dbReference type="EMBL" id="CACSIO010000056">
    <property type="protein sequence ID" value="CAA0123906.1"/>
    <property type="molecule type" value="Genomic_DNA"/>
</dbReference>
<gene>
    <name evidence="5" type="primary">cysA_2</name>
    <name evidence="5" type="ORF">OPDIPICF_02907</name>
</gene>
<dbReference type="InterPro" id="IPR013611">
    <property type="entry name" value="Transp-assoc_OB_typ2"/>
</dbReference>
<evidence type="ECO:0000256" key="2">
    <source>
        <dbReference type="ARBA" id="ARBA00022741"/>
    </source>
</evidence>
<dbReference type="Gene3D" id="2.40.50.100">
    <property type="match status" value="1"/>
</dbReference>
<dbReference type="Proteomes" id="UP000441399">
    <property type="component" value="Unassembled WGS sequence"/>
</dbReference>
<dbReference type="EC" id="3.6.3.25" evidence="5"/>
<evidence type="ECO:0000256" key="3">
    <source>
        <dbReference type="ARBA" id="ARBA00022840"/>
    </source>
</evidence>
<dbReference type="InterPro" id="IPR050093">
    <property type="entry name" value="ABC_SmlMolc_Importer"/>
</dbReference>
<keyword evidence="5" id="KW-0378">Hydrolase</keyword>
<organism evidence="5 6">
    <name type="scientific">BD1-7 clade bacterium</name>
    <dbReference type="NCBI Taxonomy" id="2029982"/>
    <lineage>
        <taxon>Bacteria</taxon>
        <taxon>Pseudomonadati</taxon>
        <taxon>Pseudomonadota</taxon>
        <taxon>Gammaproteobacteria</taxon>
        <taxon>Cellvibrionales</taxon>
        <taxon>Spongiibacteraceae</taxon>
        <taxon>BD1-7 clade</taxon>
    </lineage>
</organism>
<dbReference type="SMART" id="SM00382">
    <property type="entry name" value="AAA"/>
    <property type="match status" value="1"/>
</dbReference>
<accession>A0A5S9QXW2</accession>
<evidence type="ECO:0000259" key="4">
    <source>
        <dbReference type="PROSITE" id="PS50893"/>
    </source>
</evidence>
<dbReference type="FunFam" id="3.40.50.300:FF:000425">
    <property type="entry name" value="Probable ABC transporter, ATP-binding subunit"/>
    <property type="match status" value="1"/>
</dbReference>
<dbReference type="PROSITE" id="PS50893">
    <property type="entry name" value="ABC_TRANSPORTER_2"/>
    <property type="match status" value="1"/>
</dbReference>
<dbReference type="GO" id="GO:0016887">
    <property type="term" value="F:ATP hydrolysis activity"/>
    <property type="evidence" value="ECO:0007669"/>
    <property type="project" value="InterPro"/>
</dbReference>
<dbReference type="InterPro" id="IPR017871">
    <property type="entry name" value="ABC_transporter-like_CS"/>
</dbReference>
<feature type="domain" description="ABC transporter" evidence="4">
    <location>
        <begin position="5"/>
        <end position="231"/>
    </location>
</feature>
<dbReference type="AlphaFoldDB" id="A0A5S9QXW2"/>
<dbReference type="InterPro" id="IPR027417">
    <property type="entry name" value="P-loop_NTPase"/>
</dbReference>
<dbReference type="Pfam" id="PF00005">
    <property type="entry name" value="ABC_tran"/>
    <property type="match status" value="1"/>
</dbReference>
<dbReference type="Gene3D" id="3.40.50.300">
    <property type="entry name" value="P-loop containing nucleotide triphosphate hydrolases"/>
    <property type="match status" value="1"/>
</dbReference>
<dbReference type="PROSITE" id="PS00211">
    <property type="entry name" value="ABC_TRANSPORTER_1"/>
    <property type="match status" value="1"/>
</dbReference>
<keyword evidence="2" id="KW-0547">Nucleotide-binding</keyword>